<evidence type="ECO:0000313" key="5">
    <source>
        <dbReference type="EMBL" id="DBA06982.1"/>
    </source>
</evidence>
<dbReference type="PANTHER" id="PTHR34456">
    <property type="entry name" value="MITOVIRUS RNA-DEPENDENT RNA POLYMERASE"/>
    <property type="match status" value="1"/>
</dbReference>
<evidence type="ECO:0000256" key="2">
    <source>
        <dbReference type="ARBA" id="ARBA00022679"/>
    </source>
</evidence>
<name>A0A9N6YK52_9VIRU</name>
<keyword evidence="4" id="KW-0472">Membrane</keyword>
<feature type="transmembrane region" description="Helical" evidence="4">
    <location>
        <begin position="189"/>
        <end position="206"/>
    </location>
</feature>
<evidence type="ECO:0000256" key="4">
    <source>
        <dbReference type="SAM" id="Phobius"/>
    </source>
</evidence>
<keyword evidence="3" id="KW-0548">Nucleotidyltransferase</keyword>
<proteinExistence type="predicted"/>
<feature type="transmembrane region" description="Helical" evidence="4">
    <location>
        <begin position="299"/>
        <end position="322"/>
    </location>
</feature>
<dbReference type="InterPro" id="IPR008686">
    <property type="entry name" value="RNA_pol_mitovir"/>
</dbReference>
<reference evidence="5" key="2">
    <citation type="submission" date="2023-01" db="EMBL/GenBank/DDBJ databases">
        <authorList>
            <person name="Ardon Espinal R.B."/>
            <person name="Ferreira Santana S."/>
            <person name="Castro Santos V."/>
            <person name="Ramos Lizardo G.N."/>
            <person name="Santana Silva R.J."/>
            <person name="Correa R.X."/>
            <person name="Loguercio L.L."/>
            <person name="Goes-Neto A."/>
            <person name="Pirovani C.P."/>
            <person name="Fonseca P.L.C."/>
            <person name="Aguiar E.R.G.R."/>
        </authorList>
    </citation>
    <scope>NUCLEOTIDE SEQUENCE</scope>
</reference>
<keyword evidence="4" id="KW-1133">Transmembrane helix</keyword>
<dbReference type="Pfam" id="PF05919">
    <property type="entry name" value="Mitovir_RNA_pol"/>
    <property type="match status" value="1"/>
</dbReference>
<keyword evidence="1 5" id="KW-0696">RNA-directed RNA polymerase</keyword>
<keyword evidence="4" id="KW-0812">Transmembrane</keyword>
<sequence length="579" mass="66284">MGEIFYQYIILTKYATQNFYYKFQNVWEKIVRNNKISQAHINESLKVIIPLILSLNEKMFSDLKRKIDLLKSIIVKLKDDSEVHKRKSWITQKEIHRYITFVLWLTRQKDQKKSFHKMGDKFIFIWNTAGSNFLFKYLKEVMRLTVRRLANIELHKNPKIFVKLDKNQFPAIIGKDITNSILKSGRTNYILLTVAVLTVLSVFRVLPTKVKPEISTIIEPFTGIGESLSSELISKALKQLKIKRIGNLKLKLKGSLKAGPNSKVSLMGTCLDAMAFWYYPKHLFHLINFLIRVYGVQGILYSLWLIVIMLVTLPYLLSALLIGSKSLKLGRLSVVYDQAGKARIIAITNCWVQLALLPLHERIFQFLRRLETDGTFDQTKCFNRVLSKLGYRYNLNGFDLSAATDRLPISLQADILNNIGFPGNHWKSLISLPFSFKGEEVKYCVGQPMGAYSSFAMLALTHHVIVQIAAVNKEILSFSEYCVLGDDIVISNTEVSQEYLNLMEYLGLKISTQRSARTSKTKGNCGLCELSKFSPECEGELLELEWCCGDEELAIVKDVVKRGRVDDIMFFSPSLSYCL</sequence>
<dbReference type="EMBL" id="BK063054">
    <property type="protein sequence ID" value="DBA06982.1"/>
    <property type="molecule type" value="Genomic_RNA"/>
</dbReference>
<dbReference type="GO" id="GO:0003968">
    <property type="term" value="F:RNA-directed RNA polymerase activity"/>
    <property type="evidence" value="ECO:0007669"/>
    <property type="project" value="UniProtKB-KW"/>
</dbReference>
<protein>
    <submittedName>
        <fullName evidence="5">RNA-dependent RNA polymerase</fullName>
    </submittedName>
</protein>
<keyword evidence="2" id="KW-0808">Transferase</keyword>
<dbReference type="SUPFAM" id="SSF56672">
    <property type="entry name" value="DNA/RNA polymerases"/>
    <property type="match status" value="1"/>
</dbReference>
<dbReference type="PANTHER" id="PTHR34456:SF9">
    <property type="entry name" value="MITOVIRUS RNA-DEPENDENT RNA POLYMERASE"/>
    <property type="match status" value="1"/>
</dbReference>
<accession>A0A9N6YK52</accession>
<organism evidence="5">
    <name type="scientific">Mitovirus cefi 1</name>
    <dbReference type="NCBI Taxonomy" id="3030001"/>
    <lineage>
        <taxon>Viruses</taxon>
        <taxon>Riboviria</taxon>
        <taxon>Orthornavirae</taxon>
        <taxon>Lenarviricota</taxon>
        <taxon>Howeltoviricetes</taxon>
        <taxon>Cryppavirales</taxon>
        <taxon>Mitoviridae</taxon>
        <taxon>Mitovirus</taxon>
    </lineage>
</organism>
<reference evidence="5" key="1">
    <citation type="journal article" date="2023" name="Pathogens">
        <title>Uncovering a Complex Virome Associated with the Cacao Pathogens Ceratocystis cacaofunesta and Ceratocystis fimbriata.</title>
        <authorList>
            <person name="Espinal R.B.A."/>
            <person name="de Santana S.F."/>
            <person name="Santos V.C."/>
            <person name="Lizardo G.N.R."/>
            <person name="Silva R.J.S."/>
            <person name="Correa R.X."/>
            <person name="Loguercio L.L."/>
            <person name="Goes-Neto A."/>
            <person name="Pirovani C.P."/>
            <person name="Fonseca P.L.C."/>
            <person name="Aguiar E.R.G.R."/>
        </authorList>
    </citation>
    <scope>NUCLEOTIDE SEQUENCE</scope>
</reference>
<evidence type="ECO:0000256" key="1">
    <source>
        <dbReference type="ARBA" id="ARBA00022484"/>
    </source>
</evidence>
<evidence type="ECO:0000256" key="3">
    <source>
        <dbReference type="ARBA" id="ARBA00022695"/>
    </source>
</evidence>
<dbReference type="InterPro" id="IPR043502">
    <property type="entry name" value="DNA/RNA_pol_sf"/>
</dbReference>